<reference evidence="3" key="1">
    <citation type="submission" date="2016-11" db="UniProtKB">
        <authorList>
            <consortium name="WormBaseParasite"/>
        </authorList>
    </citation>
    <scope>IDENTIFICATION</scope>
</reference>
<keyword evidence="2" id="KW-1185">Reference proteome</keyword>
<name>A0A1I8FQ43_9PLAT</name>
<evidence type="ECO:0000313" key="2">
    <source>
        <dbReference type="Proteomes" id="UP000095280"/>
    </source>
</evidence>
<feature type="domain" description="DUF4704" evidence="1">
    <location>
        <begin position="84"/>
        <end position="134"/>
    </location>
</feature>
<dbReference type="WBParaSite" id="maker-unitig_42837-snap-gene-0.3-mRNA-1">
    <property type="protein sequence ID" value="maker-unitig_42837-snap-gene-0.3-mRNA-1"/>
    <property type="gene ID" value="maker-unitig_42837-snap-gene-0.3"/>
</dbReference>
<dbReference type="AlphaFoldDB" id="A0A1I8FQ43"/>
<protein>
    <submittedName>
        <fullName evidence="3">DUF4704 domain-containing protein</fullName>
    </submittedName>
</protein>
<organism evidence="2 3">
    <name type="scientific">Macrostomum lignano</name>
    <dbReference type="NCBI Taxonomy" id="282301"/>
    <lineage>
        <taxon>Eukaryota</taxon>
        <taxon>Metazoa</taxon>
        <taxon>Spiralia</taxon>
        <taxon>Lophotrochozoa</taxon>
        <taxon>Platyhelminthes</taxon>
        <taxon>Rhabditophora</taxon>
        <taxon>Macrostomorpha</taxon>
        <taxon>Macrostomida</taxon>
        <taxon>Macrostomidae</taxon>
        <taxon>Macrostomum</taxon>
    </lineage>
</organism>
<sequence length="143" mass="15150">MFSGQISSIYGFAEALSSRNRLPECLPWVRRTRAACPRPKDRTLPAGQSAAHSSIMFTYNPVACDAVAWSRVPKSAASLFKPSVFVHSGHALMTGEARSVCTHSIFSTLHSLGGVQIFLPLFGQLGDAGSEANGGGQEVTAPT</sequence>
<evidence type="ECO:0000259" key="1">
    <source>
        <dbReference type="Pfam" id="PF15787"/>
    </source>
</evidence>
<accession>A0A1I8FQ43</accession>
<evidence type="ECO:0000313" key="3">
    <source>
        <dbReference type="WBParaSite" id="maker-unitig_42837-snap-gene-0.3-mRNA-1"/>
    </source>
</evidence>
<dbReference type="InterPro" id="IPR031570">
    <property type="entry name" value="NBEA/BDCP_DUF4704"/>
</dbReference>
<dbReference type="Proteomes" id="UP000095280">
    <property type="component" value="Unplaced"/>
</dbReference>
<dbReference type="Pfam" id="PF15787">
    <property type="entry name" value="DUF4704"/>
    <property type="match status" value="1"/>
</dbReference>
<proteinExistence type="predicted"/>